<comment type="similarity">
    <text evidence="5">Belongs to the SAT4 family.</text>
</comment>
<evidence type="ECO:0000256" key="3">
    <source>
        <dbReference type="ARBA" id="ARBA00022989"/>
    </source>
</evidence>
<keyword evidence="10" id="KW-1185">Reference proteome</keyword>
<feature type="transmembrane region" description="Helical" evidence="7">
    <location>
        <begin position="121"/>
        <end position="142"/>
    </location>
</feature>
<dbReference type="GO" id="GO:0016020">
    <property type="term" value="C:membrane"/>
    <property type="evidence" value="ECO:0007669"/>
    <property type="project" value="UniProtKB-SubCell"/>
</dbReference>
<organism evidence="9 10">
    <name type="scientific">Periconia digitata</name>
    <dbReference type="NCBI Taxonomy" id="1303443"/>
    <lineage>
        <taxon>Eukaryota</taxon>
        <taxon>Fungi</taxon>
        <taxon>Dikarya</taxon>
        <taxon>Ascomycota</taxon>
        <taxon>Pezizomycotina</taxon>
        <taxon>Dothideomycetes</taxon>
        <taxon>Pleosporomycetidae</taxon>
        <taxon>Pleosporales</taxon>
        <taxon>Massarineae</taxon>
        <taxon>Periconiaceae</taxon>
        <taxon>Periconia</taxon>
    </lineage>
</organism>
<gene>
    <name evidence="9" type="ORF">PDIGIT_LOCUS13685</name>
</gene>
<dbReference type="PANTHER" id="PTHR33048:SF96">
    <property type="entry name" value="INTEGRAL MEMBRANE PROTEIN"/>
    <property type="match status" value="1"/>
</dbReference>
<evidence type="ECO:0000256" key="7">
    <source>
        <dbReference type="SAM" id="Phobius"/>
    </source>
</evidence>
<evidence type="ECO:0000256" key="4">
    <source>
        <dbReference type="ARBA" id="ARBA00023136"/>
    </source>
</evidence>
<evidence type="ECO:0000256" key="1">
    <source>
        <dbReference type="ARBA" id="ARBA00004141"/>
    </source>
</evidence>
<dbReference type="EMBL" id="CAOQHR010000010">
    <property type="protein sequence ID" value="CAI6340508.1"/>
    <property type="molecule type" value="Genomic_DNA"/>
</dbReference>
<keyword evidence="2 7" id="KW-0812">Transmembrane</keyword>
<feature type="transmembrane region" description="Helical" evidence="7">
    <location>
        <begin position="204"/>
        <end position="224"/>
    </location>
</feature>
<evidence type="ECO:0000256" key="5">
    <source>
        <dbReference type="ARBA" id="ARBA00038359"/>
    </source>
</evidence>
<dbReference type="AlphaFoldDB" id="A0A9W4UPF8"/>
<evidence type="ECO:0000259" key="8">
    <source>
        <dbReference type="Pfam" id="PF20684"/>
    </source>
</evidence>
<dbReference type="Proteomes" id="UP001152607">
    <property type="component" value="Unassembled WGS sequence"/>
</dbReference>
<dbReference type="InterPro" id="IPR049326">
    <property type="entry name" value="Rhodopsin_dom_fungi"/>
</dbReference>
<dbReference type="InterPro" id="IPR052337">
    <property type="entry name" value="SAT4-like"/>
</dbReference>
<evidence type="ECO:0000313" key="10">
    <source>
        <dbReference type="Proteomes" id="UP001152607"/>
    </source>
</evidence>
<feature type="transmembrane region" description="Helical" evidence="7">
    <location>
        <begin position="43"/>
        <end position="64"/>
    </location>
</feature>
<protein>
    <recommendedName>
        <fullName evidence="8">Rhodopsin domain-containing protein</fullName>
    </recommendedName>
</protein>
<proteinExistence type="inferred from homology"/>
<evidence type="ECO:0000256" key="6">
    <source>
        <dbReference type="SAM" id="MobiDB-lite"/>
    </source>
</evidence>
<name>A0A9W4UPF8_9PLEO</name>
<dbReference type="Pfam" id="PF20684">
    <property type="entry name" value="Fung_rhodopsin"/>
    <property type="match status" value="1"/>
</dbReference>
<reference evidence="9" key="1">
    <citation type="submission" date="2023-01" db="EMBL/GenBank/DDBJ databases">
        <authorList>
            <person name="Van Ghelder C."/>
            <person name="Rancurel C."/>
        </authorList>
    </citation>
    <scope>NUCLEOTIDE SEQUENCE</scope>
    <source>
        <strain evidence="9">CNCM I-4278</strain>
    </source>
</reference>
<feature type="transmembrane region" description="Helical" evidence="7">
    <location>
        <begin position="93"/>
        <end position="114"/>
    </location>
</feature>
<feature type="compositionally biased region" description="Polar residues" evidence="6">
    <location>
        <begin position="276"/>
        <end position="295"/>
    </location>
</feature>
<comment type="caution">
    <text evidence="9">The sequence shown here is derived from an EMBL/GenBank/DDBJ whole genome shotgun (WGS) entry which is preliminary data.</text>
</comment>
<keyword evidence="3 7" id="KW-1133">Transmembrane helix</keyword>
<sequence length="558" mass="61505">MAADDRASEYTGVLGFFIAITTISVSLRCYTKLFIVKSFSSDDIFAVLTLFGFLVFCTLALLGVSKGTGKQRYLIPDNDFPDGMKWWWGCEPTYIACSICLKTSIGIFLLRIAVDRVHRMILWTCLIVIQVYSVFFFFLFTFQCTPVSNFWTRFRGVEGKCIDSNIIVGTFYGYSALVCITDWTFSIVPIFIVRRLQMSSQKKVSVAVVLAFCAIGSTATVIRIPYIEGLKDAENFLYTTTDVAIWSISEVGIGLFAASTATLRPLLRVVLGDSSITGGSSSRKMSRNWGGTNPLRSGYMGDASDNNGGHVVGNGIPLDAQDPKKYPRVNTTNNSGLSRSTSTSQLRDWESKSKDSDDDSSPVNPFRHGGITKTVNISQVPAGHSIDYTSFLSLCTLSCTNSSSLEEHTRLIAPPPQRGIIYASESRISKGSNFSTMSHVINRGSLSLTVPPPIPSILAHVLSRTLQTCNKTSSGVPRRLPFLCNVFRRPPPTAQTPPRKTVRPKECQQIAYQPSIQSGNVWQDYRTLIWVPSGTAYALKQASPLPFSKRQNSRPTCC</sequence>
<evidence type="ECO:0000313" key="9">
    <source>
        <dbReference type="EMBL" id="CAI6340508.1"/>
    </source>
</evidence>
<comment type="subcellular location">
    <subcellularLocation>
        <location evidence="1">Membrane</location>
        <topology evidence="1">Multi-pass membrane protein</topology>
    </subcellularLocation>
</comment>
<dbReference type="OrthoDB" id="3923077at2759"/>
<feature type="domain" description="Rhodopsin" evidence="8">
    <location>
        <begin position="27"/>
        <end position="268"/>
    </location>
</feature>
<keyword evidence="4 7" id="KW-0472">Membrane</keyword>
<feature type="compositionally biased region" description="Polar residues" evidence="6">
    <location>
        <begin position="329"/>
        <end position="346"/>
    </location>
</feature>
<evidence type="ECO:0000256" key="2">
    <source>
        <dbReference type="ARBA" id="ARBA00022692"/>
    </source>
</evidence>
<feature type="region of interest" description="Disordered" evidence="6">
    <location>
        <begin position="276"/>
        <end position="370"/>
    </location>
</feature>
<feature type="transmembrane region" description="Helical" evidence="7">
    <location>
        <begin position="12"/>
        <end position="31"/>
    </location>
</feature>
<accession>A0A9W4UPF8</accession>
<feature type="transmembrane region" description="Helical" evidence="7">
    <location>
        <begin position="171"/>
        <end position="192"/>
    </location>
</feature>
<dbReference type="PANTHER" id="PTHR33048">
    <property type="entry name" value="PTH11-LIKE INTEGRAL MEMBRANE PROTEIN (AFU_ORTHOLOGUE AFUA_5G11245)"/>
    <property type="match status" value="1"/>
</dbReference>